<reference evidence="2 3" key="1">
    <citation type="journal article" date="2016" name="PLoS ONE">
        <title>A First Insight into the Genome of the Filter-Feeder Mussel Mytilus galloprovincialis.</title>
        <authorList>
            <person name="Murgarella M."/>
            <person name="Puiu D."/>
            <person name="Novoa B."/>
            <person name="Figueras A."/>
            <person name="Posada D."/>
            <person name="Canchaya C."/>
        </authorList>
    </citation>
    <scope>NUCLEOTIDE SEQUENCE [LARGE SCALE GENOMIC DNA]</scope>
    <source>
        <tissue evidence="2">Muscle</tissue>
    </source>
</reference>
<evidence type="ECO:0000313" key="2">
    <source>
        <dbReference type="EMBL" id="OPL33834.1"/>
    </source>
</evidence>
<dbReference type="Pfam" id="PF25794">
    <property type="entry name" value="SACS"/>
    <property type="match status" value="1"/>
</dbReference>
<dbReference type="AlphaFoldDB" id="A0A3L5TV79"/>
<dbReference type="PANTHER" id="PTHR15600:SF42">
    <property type="entry name" value="SACSIN"/>
    <property type="match status" value="1"/>
</dbReference>
<dbReference type="InterPro" id="IPR036890">
    <property type="entry name" value="HATPase_C_sf"/>
</dbReference>
<dbReference type="EMBL" id="KV581381">
    <property type="protein sequence ID" value="OPL33834.1"/>
    <property type="molecule type" value="Genomic_DNA"/>
</dbReference>
<feature type="domain" description="Sacsin/Nov" evidence="1">
    <location>
        <begin position="3"/>
        <end position="48"/>
    </location>
</feature>
<proteinExistence type="predicted"/>
<dbReference type="SUPFAM" id="SSF55874">
    <property type="entry name" value="ATPase domain of HSP90 chaperone/DNA topoisomerase II/histidine kinase"/>
    <property type="match status" value="1"/>
</dbReference>
<evidence type="ECO:0000313" key="3">
    <source>
        <dbReference type="Proteomes" id="UP000266721"/>
    </source>
</evidence>
<accession>A0A3L5TV79</accession>
<dbReference type="InterPro" id="IPR058210">
    <property type="entry name" value="SACS/Nov_dom"/>
</dbReference>
<dbReference type="InterPro" id="IPR052972">
    <property type="entry name" value="Sacsin_chaperone_reg"/>
</dbReference>
<gene>
    <name evidence="2" type="ORF">AM593_07707</name>
</gene>
<keyword evidence="3" id="KW-1185">Reference proteome</keyword>
<dbReference type="PANTHER" id="PTHR15600">
    <property type="entry name" value="SACSIN"/>
    <property type="match status" value="1"/>
</dbReference>
<dbReference type="GO" id="GO:0030544">
    <property type="term" value="F:Hsp70 protein binding"/>
    <property type="evidence" value="ECO:0007669"/>
    <property type="project" value="TreeGrafter"/>
</dbReference>
<protein>
    <submittedName>
        <fullName evidence="2">Sacsin</fullName>
    </submittedName>
</protein>
<dbReference type="SMR" id="A0A3L5TV79"/>
<organism evidence="2 3">
    <name type="scientific">Mytilus galloprovincialis</name>
    <name type="common">Mediterranean mussel</name>
    <dbReference type="NCBI Taxonomy" id="29158"/>
    <lineage>
        <taxon>Eukaryota</taxon>
        <taxon>Metazoa</taxon>
        <taxon>Spiralia</taxon>
        <taxon>Lophotrochozoa</taxon>
        <taxon>Mollusca</taxon>
        <taxon>Bivalvia</taxon>
        <taxon>Autobranchia</taxon>
        <taxon>Pteriomorphia</taxon>
        <taxon>Mytilida</taxon>
        <taxon>Mytiloidea</taxon>
        <taxon>Mytilidae</taxon>
        <taxon>Mytilinae</taxon>
        <taxon>Mytilus</taxon>
    </lineage>
</organism>
<dbReference type="Proteomes" id="UP000266721">
    <property type="component" value="Unassembled WGS sequence"/>
</dbReference>
<feature type="non-terminal residue" evidence="2">
    <location>
        <position position="1"/>
    </location>
</feature>
<comment type="caution">
    <text evidence="2">The sequence shown here is derived from an EMBL/GenBank/DDBJ whole genome shotgun (WGS) entry which is preliminary data.</text>
</comment>
<name>A0A3L5TV79_MYTGA</name>
<sequence length="55" mass="6348">MINSSVKEFDSVKIGRYGLGFKSVFHITDYPMIISKDKMLILDPHQTTPDRINLH</sequence>
<evidence type="ECO:0000259" key="1">
    <source>
        <dbReference type="Pfam" id="PF25794"/>
    </source>
</evidence>